<feature type="transmembrane region" description="Helical" evidence="8">
    <location>
        <begin position="629"/>
        <end position="648"/>
    </location>
</feature>
<feature type="transmembrane region" description="Helical" evidence="8">
    <location>
        <begin position="239"/>
        <end position="259"/>
    </location>
</feature>
<evidence type="ECO:0000259" key="9">
    <source>
        <dbReference type="Pfam" id="PF00361"/>
    </source>
</evidence>
<evidence type="ECO:0000256" key="7">
    <source>
        <dbReference type="RuleBase" id="RU000320"/>
    </source>
</evidence>
<name>A0ABT7HQW6_9BACT</name>
<keyword evidence="5" id="KW-0560">Oxidoreductase</keyword>
<dbReference type="Pfam" id="PF00361">
    <property type="entry name" value="Proton_antipo_M"/>
    <property type="match status" value="1"/>
</dbReference>
<accession>A0ABT7HQW6</accession>
<proteinExistence type="predicted"/>
<dbReference type="InterPro" id="IPR052175">
    <property type="entry name" value="ComplexI-like_HydComp"/>
</dbReference>
<dbReference type="Proteomes" id="UP001173801">
    <property type="component" value="Unassembled WGS sequence"/>
</dbReference>
<feature type="transmembrane region" description="Helical" evidence="8">
    <location>
        <begin position="202"/>
        <end position="227"/>
    </location>
</feature>
<keyword evidence="6 8" id="KW-0472">Membrane</keyword>
<dbReference type="EMBL" id="JANURM010000006">
    <property type="protein sequence ID" value="MDL0089013.1"/>
    <property type="molecule type" value="Genomic_DNA"/>
</dbReference>
<feature type="transmembrane region" description="Helical" evidence="8">
    <location>
        <begin position="27"/>
        <end position="45"/>
    </location>
</feature>
<feature type="transmembrane region" description="Helical" evidence="8">
    <location>
        <begin position="465"/>
        <end position="490"/>
    </location>
</feature>
<protein>
    <recommendedName>
        <fullName evidence="9">NADH:quinone oxidoreductase/Mrp antiporter transmembrane domain-containing protein</fullName>
    </recommendedName>
</protein>
<keyword evidence="4 8" id="KW-1133">Transmembrane helix</keyword>
<feature type="transmembrane region" description="Helical" evidence="8">
    <location>
        <begin position="102"/>
        <end position="119"/>
    </location>
</feature>
<evidence type="ECO:0000256" key="8">
    <source>
        <dbReference type="SAM" id="Phobius"/>
    </source>
</evidence>
<evidence type="ECO:0000313" key="10">
    <source>
        <dbReference type="EMBL" id="MDL0089013.1"/>
    </source>
</evidence>
<sequence>MSAIFLLFFLLSLASLAIYNRSKNLALYVGFGGGAVASLLGAIFFASNLYSVNSFALFGNFLTAPHFVAYTLENFFCLIILVISFFTGIYSLGYVKNSRVNLGVFGAVFNSFILSMLMVMTSANIFAFIVFWEVMTLVSAFFMYLNDHEEKNTLTAVMTYLGFSQIGAFFIIVAFVIMSAASGGSYEFKDFIGLKFSPEMNFVLLILFFIGFGGKAGVWPLHVWLALAHPAAPSNASAMMSGIMTKVAIFALIKFSIMLNITTTFAYIVIFFGACSAVFGILYGAVDNDYKRAVAYSSVENIGIISVALGVGYFGIAKANGFIAIIGFLAAFFHIINHATFKSMLFFAVGAVLNATHTRNLNQLGGLHKKMPITSYAFLVGAIAICAVPPLNGFMSEWVLYQGLIASSGEPSVMARAMMVLAMLSIGVAGALAVMMFIRVYSAIFLGKERDEKIYSHAKEADKTMLFSIVILASFCVIFGLGSIFVLGFLLEICANIFGFGINLSSIKIINAPSVLFVLGVVGLIACILLILYKANLSKPRITEPWACGFRFDTNMQISSNPFSGDLRRVLKFFYRTEAEVSSDGYFGKVVYKSRIKEIWWAWFYEPVVNFCVKFADKIGIVQCGKSNIYALYTLIYMAFCLVGVYYFF</sequence>
<feature type="domain" description="NADH:quinone oxidoreductase/Mrp antiporter transmembrane" evidence="9">
    <location>
        <begin position="122"/>
        <end position="415"/>
    </location>
</feature>
<dbReference type="PRINTS" id="PR01437">
    <property type="entry name" value="NUOXDRDTASE4"/>
</dbReference>
<dbReference type="RefSeq" id="WP_284937671.1">
    <property type="nucleotide sequence ID" value="NZ_JANURM010000006.1"/>
</dbReference>
<feature type="transmembrane region" description="Helical" evidence="8">
    <location>
        <begin position="415"/>
        <end position="444"/>
    </location>
</feature>
<reference evidence="10" key="1">
    <citation type="submission" date="2022-08" db="EMBL/GenBank/DDBJ databases">
        <authorList>
            <person name="Wang H."/>
        </authorList>
    </citation>
    <scope>NUCLEOTIDE SEQUENCE</scope>
    <source>
        <strain evidence="10">PS10</strain>
    </source>
</reference>
<dbReference type="InterPro" id="IPR003918">
    <property type="entry name" value="NADH_UbQ_OxRdtase"/>
</dbReference>
<comment type="subcellular location">
    <subcellularLocation>
        <location evidence="1">Cell membrane</location>
        <topology evidence="1">Multi-pass membrane protein</topology>
    </subcellularLocation>
    <subcellularLocation>
        <location evidence="7">Membrane</location>
        <topology evidence="7">Multi-pass membrane protein</topology>
    </subcellularLocation>
</comment>
<keyword evidence="3 7" id="KW-0812">Transmembrane</keyword>
<evidence type="ECO:0000256" key="6">
    <source>
        <dbReference type="ARBA" id="ARBA00023136"/>
    </source>
</evidence>
<evidence type="ECO:0000256" key="3">
    <source>
        <dbReference type="ARBA" id="ARBA00022692"/>
    </source>
</evidence>
<keyword evidence="2" id="KW-1003">Cell membrane</keyword>
<feature type="transmembrane region" description="Helical" evidence="8">
    <location>
        <begin position="322"/>
        <end position="355"/>
    </location>
</feature>
<dbReference type="PANTHER" id="PTHR42682:SF3">
    <property type="entry name" value="FORMATE HYDROGENLYASE SUBUNIT 3-RELATED"/>
    <property type="match status" value="1"/>
</dbReference>
<organism evidence="10 11">
    <name type="scientific">Campylobacter gastrosuis</name>
    <dbReference type="NCBI Taxonomy" id="2974576"/>
    <lineage>
        <taxon>Bacteria</taxon>
        <taxon>Pseudomonadati</taxon>
        <taxon>Campylobacterota</taxon>
        <taxon>Epsilonproteobacteria</taxon>
        <taxon>Campylobacterales</taxon>
        <taxon>Campylobacteraceae</taxon>
        <taxon>Campylobacter</taxon>
    </lineage>
</organism>
<dbReference type="InterPro" id="IPR001750">
    <property type="entry name" value="ND/Mrp_TM"/>
</dbReference>
<feature type="transmembrane region" description="Helical" evidence="8">
    <location>
        <begin position="75"/>
        <end position="95"/>
    </location>
</feature>
<feature type="transmembrane region" description="Helical" evidence="8">
    <location>
        <begin position="510"/>
        <end position="533"/>
    </location>
</feature>
<keyword evidence="11" id="KW-1185">Reference proteome</keyword>
<evidence type="ECO:0000256" key="5">
    <source>
        <dbReference type="ARBA" id="ARBA00023002"/>
    </source>
</evidence>
<reference evidence="10" key="2">
    <citation type="journal article" date="2023" name="Microorganisms">
        <title>Isolation and Genomic Characteristics of Cat-Borne Campylobacter felis sp. nov. and Sheep-Borne Campylobacter ovis sp. nov.</title>
        <authorList>
            <person name="Wang H."/>
            <person name="Li Y."/>
            <person name="Gu Y."/>
            <person name="Zhou G."/>
            <person name="Chen X."/>
            <person name="Zhang X."/>
            <person name="Shao Z."/>
            <person name="Zhang J."/>
            <person name="Zhang M."/>
        </authorList>
    </citation>
    <scope>NUCLEOTIDE SEQUENCE</scope>
    <source>
        <strain evidence="10">PS10</strain>
    </source>
</reference>
<gene>
    <name evidence="10" type="ORF">NYG85_06450</name>
</gene>
<feature type="transmembrane region" description="Helical" evidence="8">
    <location>
        <begin position="376"/>
        <end position="395"/>
    </location>
</feature>
<evidence type="ECO:0000313" key="11">
    <source>
        <dbReference type="Proteomes" id="UP001173801"/>
    </source>
</evidence>
<feature type="transmembrane region" description="Helical" evidence="8">
    <location>
        <begin position="265"/>
        <end position="286"/>
    </location>
</feature>
<feature type="transmembrane region" description="Helical" evidence="8">
    <location>
        <begin position="293"/>
        <end position="316"/>
    </location>
</feature>
<feature type="transmembrane region" description="Helical" evidence="8">
    <location>
        <begin position="157"/>
        <end position="182"/>
    </location>
</feature>
<evidence type="ECO:0000256" key="1">
    <source>
        <dbReference type="ARBA" id="ARBA00004651"/>
    </source>
</evidence>
<evidence type="ECO:0000256" key="4">
    <source>
        <dbReference type="ARBA" id="ARBA00022989"/>
    </source>
</evidence>
<feature type="transmembrane region" description="Helical" evidence="8">
    <location>
        <begin position="125"/>
        <end position="145"/>
    </location>
</feature>
<comment type="caution">
    <text evidence="10">The sequence shown here is derived from an EMBL/GenBank/DDBJ whole genome shotgun (WGS) entry which is preliminary data.</text>
</comment>
<evidence type="ECO:0000256" key="2">
    <source>
        <dbReference type="ARBA" id="ARBA00022475"/>
    </source>
</evidence>
<dbReference type="PANTHER" id="PTHR42682">
    <property type="entry name" value="HYDROGENASE-4 COMPONENT F"/>
    <property type="match status" value="1"/>
</dbReference>